<evidence type="ECO:0000256" key="2">
    <source>
        <dbReference type="ARBA" id="ARBA00001913"/>
    </source>
</evidence>
<dbReference type="GO" id="GO:0005886">
    <property type="term" value="C:plasma membrane"/>
    <property type="evidence" value="ECO:0007669"/>
    <property type="project" value="TreeGrafter"/>
</dbReference>
<dbReference type="GO" id="GO:0009395">
    <property type="term" value="P:phospholipid catabolic process"/>
    <property type="evidence" value="ECO:0007669"/>
    <property type="project" value="TreeGrafter"/>
</dbReference>
<dbReference type="PROSITE" id="PS50004">
    <property type="entry name" value="C2"/>
    <property type="match status" value="1"/>
</dbReference>
<feature type="non-terminal residue" evidence="13">
    <location>
        <position position="1"/>
    </location>
</feature>
<dbReference type="EC" id="3.1.4.4" evidence="4"/>
<evidence type="ECO:0000259" key="11">
    <source>
        <dbReference type="PROSITE" id="PS50004"/>
    </source>
</evidence>
<dbReference type="PROSITE" id="PS50035">
    <property type="entry name" value="PLD"/>
    <property type="match status" value="1"/>
</dbReference>
<dbReference type="SMART" id="SM00239">
    <property type="entry name" value="C2"/>
    <property type="match status" value="1"/>
</dbReference>
<dbReference type="GO" id="GO:0046470">
    <property type="term" value="P:phosphatidylcholine metabolic process"/>
    <property type="evidence" value="ECO:0007669"/>
    <property type="project" value="InterPro"/>
</dbReference>
<reference evidence="13" key="1">
    <citation type="submission" date="2014-05" db="EMBL/GenBank/DDBJ databases">
        <title>The transcriptome of the halophilic microalga Tetraselmis sp. GSL018 isolated from the Great Salt Lake, Utah.</title>
        <authorList>
            <person name="Jinkerson R.E."/>
            <person name="D'Adamo S."/>
            <person name="Posewitz M.C."/>
        </authorList>
    </citation>
    <scope>NUCLEOTIDE SEQUENCE</scope>
    <source>
        <strain evidence="13">GSL018</strain>
    </source>
</reference>
<protein>
    <recommendedName>
        <fullName evidence="4">phospholipase D</fullName>
        <ecNumber evidence="4">3.1.4.4</ecNumber>
    </recommendedName>
</protein>
<dbReference type="AlphaFoldDB" id="A0A061SFB8"/>
<evidence type="ECO:0000256" key="10">
    <source>
        <dbReference type="ARBA" id="ARBA00023098"/>
    </source>
</evidence>
<feature type="domain" description="PLD phosphodiesterase" evidence="12">
    <location>
        <begin position="641"/>
        <end position="668"/>
    </location>
</feature>
<comment type="cofactor">
    <cofactor evidence="2">
        <name>Ca(2+)</name>
        <dbReference type="ChEBI" id="CHEBI:29108"/>
    </cofactor>
</comment>
<dbReference type="EMBL" id="GBEZ01003605">
    <property type="protein sequence ID" value="JAC81550.1"/>
    <property type="molecule type" value="Transcribed_RNA"/>
</dbReference>
<keyword evidence="6" id="KW-0677">Repeat</keyword>
<name>A0A061SFB8_9CHLO</name>
<organism evidence="13">
    <name type="scientific">Tetraselmis sp. GSL018</name>
    <dbReference type="NCBI Taxonomy" id="582737"/>
    <lineage>
        <taxon>Eukaryota</taxon>
        <taxon>Viridiplantae</taxon>
        <taxon>Chlorophyta</taxon>
        <taxon>core chlorophytes</taxon>
        <taxon>Chlorodendrophyceae</taxon>
        <taxon>Chlorodendrales</taxon>
        <taxon>Chlorodendraceae</taxon>
        <taxon>Tetraselmis</taxon>
    </lineage>
</organism>
<dbReference type="Pfam" id="PF00614">
    <property type="entry name" value="PLDc"/>
    <property type="match status" value="1"/>
</dbReference>
<dbReference type="Pfam" id="PF12357">
    <property type="entry name" value="PLD_C"/>
    <property type="match status" value="1"/>
</dbReference>
<dbReference type="InterPro" id="IPR035892">
    <property type="entry name" value="C2_domain_sf"/>
</dbReference>
<dbReference type="PANTHER" id="PTHR18896">
    <property type="entry name" value="PHOSPHOLIPASE D"/>
    <property type="match status" value="1"/>
</dbReference>
<dbReference type="Gene3D" id="2.60.40.150">
    <property type="entry name" value="C2 domain"/>
    <property type="match status" value="1"/>
</dbReference>
<evidence type="ECO:0000256" key="4">
    <source>
        <dbReference type="ARBA" id="ARBA00012027"/>
    </source>
</evidence>
<feature type="domain" description="C2" evidence="11">
    <location>
        <begin position="3"/>
        <end position="137"/>
    </location>
</feature>
<evidence type="ECO:0000313" key="13">
    <source>
        <dbReference type="EMBL" id="JAC81550.1"/>
    </source>
</evidence>
<evidence type="ECO:0000256" key="6">
    <source>
        <dbReference type="ARBA" id="ARBA00022737"/>
    </source>
</evidence>
<dbReference type="InterPro" id="IPR015679">
    <property type="entry name" value="PLipase_D_fam"/>
</dbReference>
<dbReference type="SUPFAM" id="SSF56024">
    <property type="entry name" value="Phospholipase D/nuclease"/>
    <property type="match status" value="2"/>
</dbReference>
<sequence>VSYRSDHRQSLLASKMVLIHGILEVTVLRAEGLLNLDSPAQSGALKCIFEGITGGRSKSDPYVTVHLGSEGRIAKTRTIENDCSPVWNEKFCVPVCHTCDDIIFRLKDADNFGSSKLGIVRVFAEELLREGTVEGRRPVLKEDGSGSDSRGHLNFKLLLRPHGSAQYSFEVPNTYVWRSHTGCRVKLYQDAHQNGNNFIPEVELGDGSVYEVRSCWEDIQEGIQAATRFIYVCGWAVNPARRLLRAPGAPTVGELLKAKAESGVCVLVMVWDDASSSSILNMKTGVMGTHDERTHQYFKGTPVKVKKAPRVGGKWDKLFKAVYTHHQKCVICDTPASDGSGGLKVMAFLGGIDLTDGRYDTAEHTLFSTLEGIHAEDFYQPVQGISPKHGPREPWEDIHCCVVGRPALDVKQNFEERWEKLVHGTKHLFNGGRSLPPEFCSPEDMGDVSADDPKSWNAQIFRSIDARSVEFDPEARAHSLWIKKGRAIERSIQDAYIHHIRRSKRFLYIENQYFVGSCFSWAEDQDAGAVHLVPVEIAAHICEKIRAGEEYAAYIVIPMFPEGDPESESVQAILHFQKNTMESMYRMIADAIRETGTDAHPTDFLSFFCLGQREPKGAAGGLPDGVSPDSLQGRLLRSRRFMIYVHSKMMVVDDEYVIVGSANINMRSMAGARDSEIAMGAYQPAHVCDGEGPLPRGDVHGFRMSLWAEHIGTDGAFLAPHSRECVRRVREVARQNWEAYSADEPTAMQSHLMAYPVDISRDGGVRLLPGQECFPDFPNAPVTGRKSSRLPFVLTT</sequence>
<evidence type="ECO:0000256" key="1">
    <source>
        <dbReference type="ARBA" id="ARBA00000798"/>
    </source>
</evidence>
<comment type="similarity">
    <text evidence="3">Belongs to the phospholipase D family. C2-PLD subfamily.</text>
</comment>
<evidence type="ECO:0000256" key="8">
    <source>
        <dbReference type="ARBA" id="ARBA00022837"/>
    </source>
</evidence>
<dbReference type="InterPro" id="IPR000008">
    <property type="entry name" value="C2_dom"/>
</dbReference>
<dbReference type="InterPro" id="IPR024632">
    <property type="entry name" value="PLipase_D_C"/>
</dbReference>
<dbReference type="InterPro" id="IPR001736">
    <property type="entry name" value="PLipase_D/transphosphatidylase"/>
</dbReference>
<dbReference type="Pfam" id="PF00168">
    <property type="entry name" value="C2"/>
    <property type="match status" value="1"/>
</dbReference>
<keyword evidence="10" id="KW-0443">Lipid metabolism</keyword>
<evidence type="ECO:0000259" key="12">
    <source>
        <dbReference type="PROSITE" id="PS50035"/>
    </source>
</evidence>
<keyword evidence="5" id="KW-0479">Metal-binding</keyword>
<dbReference type="GO" id="GO:0005509">
    <property type="term" value="F:calcium ion binding"/>
    <property type="evidence" value="ECO:0007669"/>
    <property type="project" value="InterPro"/>
</dbReference>
<keyword evidence="7" id="KW-0378">Hydrolase</keyword>
<proteinExistence type="inferred from homology"/>
<dbReference type="SUPFAM" id="SSF49562">
    <property type="entry name" value="C2 domain (Calcium/lipid-binding domain, CaLB)"/>
    <property type="match status" value="1"/>
</dbReference>
<gene>
    <name evidence="13" type="primary">PLD</name>
    <name evidence="13" type="ORF">TSPGSL018_7668</name>
</gene>
<dbReference type="SMART" id="SM00155">
    <property type="entry name" value="PLDc"/>
    <property type="match status" value="2"/>
</dbReference>
<dbReference type="InterPro" id="IPR011402">
    <property type="entry name" value="PLipase_D_pln"/>
</dbReference>
<dbReference type="GO" id="GO:0004630">
    <property type="term" value="F:phospholipase D activity"/>
    <property type="evidence" value="ECO:0007669"/>
    <property type="project" value="UniProtKB-EC"/>
</dbReference>
<evidence type="ECO:0000256" key="5">
    <source>
        <dbReference type="ARBA" id="ARBA00022723"/>
    </source>
</evidence>
<accession>A0A061SFB8</accession>
<dbReference type="PIRSF" id="PIRSF036470">
    <property type="entry name" value="PLD_plant"/>
    <property type="match status" value="1"/>
</dbReference>
<dbReference type="PANTHER" id="PTHR18896:SF60">
    <property type="entry name" value="PHOSPHOLIPASE D"/>
    <property type="match status" value="1"/>
</dbReference>
<evidence type="ECO:0000256" key="9">
    <source>
        <dbReference type="ARBA" id="ARBA00022963"/>
    </source>
</evidence>
<comment type="catalytic activity">
    <reaction evidence="1">
        <text>a 1,2-diacyl-sn-glycero-3-phosphocholine + H2O = a 1,2-diacyl-sn-glycero-3-phosphate + choline + H(+)</text>
        <dbReference type="Rhea" id="RHEA:14445"/>
        <dbReference type="ChEBI" id="CHEBI:15354"/>
        <dbReference type="ChEBI" id="CHEBI:15377"/>
        <dbReference type="ChEBI" id="CHEBI:15378"/>
        <dbReference type="ChEBI" id="CHEBI:57643"/>
        <dbReference type="ChEBI" id="CHEBI:58608"/>
        <dbReference type="EC" id="3.1.4.4"/>
    </reaction>
</comment>
<evidence type="ECO:0000256" key="3">
    <source>
        <dbReference type="ARBA" id="ARBA00010683"/>
    </source>
</evidence>
<dbReference type="Gene3D" id="3.30.870.10">
    <property type="entry name" value="Endonuclease Chain A"/>
    <property type="match status" value="2"/>
</dbReference>
<keyword evidence="8" id="KW-0106">Calcium</keyword>
<evidence type="ECO:0000256" key="7">
    <source>
        <dbReference type="ARBA" id="ARBA00022801"/>
    </source>
</evidence>
<keyword evidence="9" id="KW-0442">Lipid degradation</keyword>